<evidence type="ECO:0000256" key="1">
    <source>
        <dbReference type="SAM" id="MobiDB-lite"/>
    </source>
</evidence>
<comment type="caution">
    <text evidence="2">The sequence shown here is derived from an EMBL/GenBank/DDBJ whole genome shotgun (WGS) entry which is preliminary data.</text>
</comment>
<keyword evidence="3" id="KW-1185">Reference proteome</keyword>
<feature type="region of interest" description="Disordered" evidence="1">
    <location>
        <begin position="1"/>
        <end position="30"/>
    </location>
</feature>
<name>A0AAD3Y8Q0_NEPGR</name>
<protein>
    <submittedName>
        <fullName evidence="2">Uncharacterized protein</fullName>
    </submittedName>
</protein>
<reference evidence="2" key="1">
    <citation type="submission" date="2023-05" db="EMBL/GenBank/DDBJ databases">
        <title>Nepenthes gracilis genome sequencing.</title>
        <authorList>
            <person name="Fukushima K."/>
        </authorList>
    </citation>
    <scope>NUCLEOTIDE SEQUENCE</scope>
    <source>
        <strain evidence="2">SING2019-196</strain>
    </source>
</reference>
<evidence type="ECO:0000313" key="2">
    <source>
        <dbReference type="EMBL" id="GMH31126.1"/>
    </source>
</evidence>
<dbReference type="EMBL" id="BSYO01000039">
    <property type="protein sequence ID" value="GMH31126.1"/>
    <property type="molecule type" value="Genomic_DNA"/>
</dbReference>
<sequence>MGPLTVKRANPNRLSSFHRHRQRQRTRGTLRAAQAPLKAIELRSALRSRYALFEAVFACKQLQRSLSIQRLIICHATNFGDRWCKRLHELERACRSCHTGS</sequence>
<evidence type="ECO:0000313" key="3">
    <source>
        <dbReference type="Proteomes" id="UP001279734"/>
    </source>
</evidence>
<dbReference type="Proteomes" id="UP001279734">
    <property type="component" value="Unassembled WGS sequence"/>
</dbReference>
<accession>A0AAD3Y8Q0</accession>
<proteinExistence type="predicted"/>
<organism evidence="2 3">
    <name type="scientific">Nepenthes gracilis</name>
    <name type="common">Slender pitcher plant</name>
    <dbReference type="NCBI Taxonomy" id="150966"/>
    <lineage>
        <taxon>Eukaryota</taxon>
        <taxon>Viridiplantae</taxon>
        <taxon>Streptophyta</taxon>
        <taxon>Embryophyta</taxon>
        <taxon>Tracheophyta</taxon>
        <taxon>Spermatophyta</taxon>
        <taxon>Magnoliopsida</taxon>
        <taxon>eudicotyledons</taxon>
        <taxon>Gunneridae</taxon>
        <taxon>Pentapetalae</taxon>
        <taxon>Caryophyllales</taxon>
        <taxon>Nepenthaceae</taxon>
        <taxon>Nepenthes</taxon>
    </lineage>
</organism>
<gene>
    <name evidence="2" type="ORF">Nepgr_032969</name>
</gene>
<dbReference type="AlphaFoldDB" id="A0AAD3Y8Q0"/>
<feature type="compositionally biased region" description="Basic residues" evidence="1">
    <location>
        <begin position="16"/>
        <end position="28"/>
    </location>
</feature>